<dbReference type="EMBL" id="CAJNNW010026201">
    <property type="protein sequence ID" value="CAE8683546.1"/>
    <property type="molecule type" value="Genomic_DNA"/>
</dbReference>
<dbReference type="InterPro" id="IPR003439">
    <property type="entry name" value="ABC_transporter-like_ATP-bd"/>
</dbReference>
<dbReference type="GO" id="GO:0005524">
    <property type="term" value="F:ATP binding"/>
    <property type="evidence" value="ECO:0007669"/>
    <property type="project" value="UniProtKB-UniRule"/>
</dbReference>
<feature type="compositionally biased region" description="Basic residues" evidence="6">
    <location>
        <begin position="1774"/>
        <end position="1783"/>
    </location>
</feature>
<proteinExistence type="predicted"/>
<dbReference type="SUPFAM" id="SSF52540">
    <property type="entry name" value="P-loop containing nucleoside triphosphate hydrolases"/>
    <property type="match status" value="2"/>
</dbReference>
<dbReference type="PROSITE" id="PS00211">
    <property type="entry name" value="ABC_TRANSPORTER_1"/>
    <property type="match status" value="2"/>
</dbReference>
<feature type="transmembrane region" description="Helical" evidence="7">
    <location>
        <begin position="809"/>
        <end position="831"/>
    </location>
</feature>
<keyword evidence="1" id="KW-0677">Repeat</keyword>
<dbReference type="PANTHER" id="PTHR19211">
    <property type="entry name" value="ATP-BINDING TRANSPORT PROTEIN-RELATED"/>
    <property type="match status" value="1"/>
</dbReference>
<dbReference type="InterPro" id="IPR017441">
    <property type="entry name" value="Protein_kinase_ATP_BS"/>
</dbReference>
<feature type="compositionally biased region" description="Basic and acidic residues" evidence="6">
    <location>
        <begin position="1784"/>
        <end position="1798"/>
    </location>
</feature>
<keyword evidence="7" id="KW-0472">Membrane</keyword>
<feature type="domain" description="ABC transporter" evidence="9">
    <location>
        <begin position="1169"/>
        <end position="1439"/>
    </location>
</feature>
<keyword evidence="3 4" id="KW-0067">ATP-binding</keyword>
<evidence type="ECO:0000259" key="8">
    <source>
        <dbReference type="PROSITE" id="PS50011"/>
    </source>
</evidence>
<keyword evidence="2 4" id="KW-0547">Nucleotide-binding</keyword>
<dbReference type="CDD" id="cd03221">
    <property type="entry name" value="ABCF_EF-3"/>
    <property type="match status" value="1"/>
</dbReference>
<dbReference type="PROSITE" id="PS00107">
    <property type="entry name" value="PROTEIN_KINASE_ATP"/>
    <property type="match status" value="1"/>
</dbReference>
<dbReference type="PROSITE" id="PS50893">
    <property type="entry name" value="ABC_TRANSPORTER_2"/>
    <property type="match status" value="2"/>
</dbReference>
<reference evidence="10" key="1">
    <citation type="submission" date="2021-02" db="EMBL/GenBank/DDBJ databases">
        <authorList>
            <person name="Dougan E. K."/>
            <person name="Rhodes N."/>
            <person name="Thang M."/>
            <person name="Chan C."/>
        </authorList>
    </citation>
    <scope>NUCLEOTIDE SEQUENCE</scope>
</reference>
<evidence type="ECO:0000256" key="5">
    <source>
        <dbReference type="SAM" id="Coils"/>
    </source>
</evidence>
<comment type="caution">
    <text evidence="10">The sequence shown here is derived from an EMBL/GenBank/DDBJ whole genome shotgun (WGS) entry which is preliminary data.</text>
</comment>
<feature type="region of interest" description="Disordered" evidence="6">
    <location>
        <begin position="1756"/>
        <end position="1798"/>
    </location>
</feature>
<dbReference type="Gene3D" id="3.40.50.300">
    <property type="entry name" value="P-loop containing nucleotide triphosphate hydrolases"/>
    <property type="match status" value="2"/>
</dbReference>
<dbReference type="InterPro" id="IPR000719">
    <property type="entry name" value="Prot_kinase_dom"/>
</dbReference>
<dbReference type="SMART" id="SM00382">
    <property type="entry name" value="AAA"/>
    <property type="match status" value="2"/>
</dbReference>
<dbReference type="CDD" id="cd00637">
    <property type="entry name" value="7tm_classA_rhodopsin-like"/>
    <property type="match status" value="1"/>
</dbReference>
<feature type="domain" description="Protein kinase" evidence="8">
    <location>
        <begin position="998"/>
        <end position="1275"/>
    </location>
</feature>
<evidence type="ECO:0000256" key="7">
    <source>
        <dbReference type="SAM" id="Phobius"/>
    </source>
</evidence>
<feature type="coiled-coil region" evidence="5">
    <location>
        <begin position="1268"/>
        <end position="1295"/>
    </location>
</feature>
<keyword evidence="7" id="KW-0812">Transmembrane</keyword>
<evidence type="ECO:0000256" key="2">
    <source>
        <dbReference type="ARBA" id="ARBA00022741"/>
    </source>
</evidence>
<dbReference type="GO" id="GO:0016887">
    <property type="term" value="F:ATP hydrolysis activity"/>
    <property type="evidence" value="ECO:0007669"/>
    <property type="project" value="InterPro"/>
</dbReference>
<feature type="compositionally biased region" description="Basic residues" evidence="6">
    <location>
        <begin position="491"/>
        <end position="503"/>
    </location>
</feature>
<keyword evidence="5" id="KW-0175">Coiled coil</keyword>
<dbReference type="GO" id="GO:0004672">
    <property type="term" value="F:protein kinase activity"/>
    <property type="evidence" value="ECO:0007669"/>
    <property type="project" value="InterPro"/>
</dbReference>
<dbReference type="InterPro" id="IPR050611">
    <property type="entry name" value="ABCF"/>
</dbReference>
<organism evidence="10 11">
    <name type="scientific">Polarella glacialis</name>
    <name type="common">Dinoflagellate</name>
    <dbReference type="NCBI Taxonomy" id="89957"/>
    <lineage>
        <taxon>Eukaryota</taxon>
        <taxon>Sar</taxon>
        <taxon>Alveolata</taxon>
        <taxon>Dinophyceae</taxon>
        <taxon>Suessiales</taxon>
        <taxon>Suessiaceae</taxon>
        <taxon>Polarella</taxon>
    </lineage>
</organism>
<keyword evidence="7" id="KW-1133">Transmembrane helix</keyword>
<feature type="region of interest" description="Disordered" evidence="6">
    <location>
        <begin position="482"/>
        <end position="519"/>
    </location>
</feature>
<evidence type="ECO:0000256" key="4">
    <source>
        <dbReference type="PROSITE-ProRule" id="PRU10141"/>
    </source>
</evidence>
<evidence type="ECO:0000256" key="6">
    <source>
        <dbReference type="SAM" id="MobiDB-lite"/>
    </source>
</evidence>
<dbReference type="SMART" id="SM00220">
    <property type="entry name" value="S_TKc"/>
    <property type="match status" value="1"/>
</dbReference>
<evidence type="ECO:0000256" key="1">
    <source>
        <dbReference type="ARBA" id="ARBA00022737"/>
    </source>
</evidence>
<feature type="transmembrane region" description="Helical" evidence="7">
    <location>
        <begin position="715"/>
        <end position="741"/>
    </location>
</feature>
<sequence>MDSNVKGQKVFMMSEDKARDNGIPWPVNWPTLCFIGLGEASVDYFVTLATLFPELQLALMEVEDMSWVNTAAEMLGEDGRSRLQLSELEDFAEDRGTERRVCQAISWSVDSPPFSFYRYRELFYSSPYILALFNLQGCTMDTRFLGSVDKSYYCEYLYHSFQSTLCGKINEKKMAPYQGQELYFPMVEAGCGEDVCMCHAHSDAFYDFHFEHMCKKNQPHRFMGQWGQDEFLVRNVFWSDFRKDKGLYVDIGASHPYHLSNSAYFDNCLGWRGICFEPNPRSKFILKALRTCSVVSACAWANETTVRFANGAELAAMTDDASLLPSDPLSATFGVDASQTYFEARFVETSRRTAMAYTRFQRLFGAEGDLDVKAALNILSSDHVRFMQELQSSERLQDKIKELVVAGVVRHAIIEKFLGVSPVKGEGKTNAVREASWPLLANLEMLPPAPLPAPVGPFLRCESCANAADACQPTSDAPPAVCPVASGRLPRAGKTRPRRRQVRRNSPSRGAAGRPTCPNTQLREVSLGASGLPAALPRTATCKSTMATMANALLMGIGCGLWPVMDSGVQHRQGLHLLVWPVTDVSRHRAFTFPKLMQQKALQWKPVPFSKQAGCLDVNAVAAVRPVFRLKVAESEEALVAIRVTMPAIVRSVMPRSDVQLAVADLVFAVGGTLQDVIEFGQPNLVDETAEVMCQVAAGFFSFGRAVSVMIEAHIAVSLVCSVLHFVPLFQVLLVCLPLLWPIGLSLASMESAMRKVRHQDNKCFLLKTDEVGMGIMAGSFAVTFLAYIVFFCVTGWRGRRSGVSRHVMCRTCLYPINFIVSYGLMLLVYMEVPRFNTGTVYFLAQFLQHLNGFLNVVTYAGALCHGYLALRSHPPSTGLQVWEEPYRSRDVRQQLAAVRTRERGWSLEEVVLMNMFYMSGLDLVPDGETGSVAAVAPDPAGLLSAIVAAAGEGEAQATEPLASESSEPEFQPSLSGYVWSGFGNGAEYSPAMLEQVFSIECHLGSGSFGLVQLATARGDYDSIRRGQQYAVKYISQQQLREKAHVRYAFQERDALRTADHPGVVQLFASFQYLRPSPTWVLARATDCEARQSAETKGTHCATGRFACCTVAGMGRLHETHMRLMMLRVAKSTFVPAFVPQRLTRLHGESWENSIRIETQTTECPNNALKLEALSVYLGPKCLFFDAEVKVAECSHQVEVEATGGNLKTIQAGTCYGLVGPNGCGKSTLLSLVADGRVPIPHTWDALLVGQILPSPTQRSPFEEVLSVDRVRAGLVELQSSLEEANSRLLEVQEQLVGWSGAEEEVARTLLILGFQNDTQQRNNKESGKLANRPSLATPMNQLSGGWRMKVELAKAFWLKPKLLLLDEPTNHLDFQAIQWLVQQLIQYPHTLVVVSHDVGFLHGVCREILWINCQKVESLPRAMLSPKDLAQMQARRPLKFSFSVPEGESAGNHGVSFHEVQFSYARSENADGTSGFASRSPYDLQVGSGLRFSGRSRTVILGRNGSGKSTFLGLCIGRYDPTYGTVDRTPNCQVGFYSQHTEELNRRAEDTAAEYLARECHDALAARAGAAGASLPGARSRARQTVTYEKHLMGVARGVLLSFGFEGDMAVSIAVRDLSGGQKARLKLAVLSLRPAHILFLDEPTNHLDAEACEALANGLAEFQGGVVAVTHDDLFLHRLAQCDWAASELLVCCDGCILRQAALGATCLKALKEQARKSESGAAKDLLADKAQDLNSNGPQMQLSQKMTRLAVSAGQAPAVSDAEPSTTRQRSQSRRRKGKQQQRETKCTDDVDSRRDCTQNPEVLEAQTPSVCWQMLDANAGAIHGFIGGETYSSKLKQLLCCWSLR</sequence>
<protein>
    <submittedName>
        <fullName evidence="10">Uncharacterized protein</fullName>
    </submittedName>
</protein>
<dbReference type="InterPro" id="IPR003593">
    <property type="entry name" value="AAA+_ATPase"/>
</dbReference>
<feature type="binding site" evidence="4">
    <location>
        <position position="1033"/>
    </location>
    <ligand>
        <name>ATP</name>
        <dbReference type="ChEBI" id="CHEBI:30616"/>
    </ligand>
</feature>
<feature type="transmembrane region" description="Helical" evidence="7">
    <location>
        <begin position="776"/>
        <end position="797"/>
    </location>
</feature>
<accession>A0A813JSZ1</accession>
<dbReference type="Gene3D" id="3.30.200.20">
    <property type="entry name" value="Phosphorylase Kinase, domain 1"/>
    <property type="match status" value="1"/>
</dbReference>
<evidence type="ECO:0000313" key="10">
    <source>
        <dbReference type="EMBL" id="CAE8683546.1"/>
    </source>
</evidence>
<dbReference type="InterPro" id="IPR027417">
    <property type="entry name" value="P-loop_NTPase"/>
</dbReference>
<dbReference type="Proteomes" id="UP000626109">
    <property type="component" value="Unassembled WGS sequence"/>
</dbReference>
<dbReference type="InterPro" id="IPR011009">
    <property type="entry name" value="Kinase-like_dom_sf"/>
</dbReference>
<gene>
    <name evidence="10" type="ORF">PGLA2088_LOCUS23503</name>
</gene>
<dbReference type="PROSITE" id="PS50011">
    <property type="entry name" value="PROTEIN_KINASE_DOM"/>
    <property type="match status" value="1"/>
</dbReference>
<dbReference type="SUPFAM" id="SSF56112">
    <property type="entry name" value="Protein kinase-like (PK-like)"/>
    <property type="match status" value="1"/>
</dbReference>
<evidence type="ECO:0000256" key="3">
    <source>
        <dbReference type="ARBA" id="ARBA00022840"/>
    </source>
</evidence>
<feature type="domain" description="ABC transporter" evidence="9">
    <location>
        <begin position="1466"/>
        <end position="1721"/>
    </location>
</feature>
<name>A0A813JSZ1_POLGL</name>
<dbReference type="Pfam" id="PF00005">
    <property type="entry name" value="ABC_tran"/>
    <property type="match status" value="2"/>
</dbReference>
<evidence type="ECO:0000313" key="11">
    <source>
        <dbReference type="Proteomes" id="UP000626109"/>
    </source>
</evidence>
<dbReference type="InterPro" id="IPR017871">
    <property type="entry name" value="ABC_transporter-like_CS"/>
</dbReference>
<evidence type="ECO:0000259" key="9">
    <source>
        <dbReference type="PROSITE" id="PS50893"/>
    </source>
</evidence>
<dbReference type="PANTHER" id="PTHR19211:SF14">
    <property type="entry name" value="ATP-BINDING CASSETTE SUB-FAMILY F MEMBER 1"/>
    <property type="match status" value="1"/>
</dbReference>